<comment type="caution">
    <text evidence="3">The sequence shown here is derived from an EMBL/GenBank/DDBJ whole genome shotgun (WGS) entry which is preliminary data.</text>
</comment>
<dbReference type="EMBL" id="MIKF01000313">
    <property type="protein sequence ID" value="RTE72422.1"/>
    <property type="molecule type" value="Genomic_DNA"/>
</dbReference>
<keyword evidence="1" id="KW-0378">Hydrolase</keyword>
<gene>
    <name evidence="3" type="ORF">BHE90_013157</name>
</gene>
<feature type="domain" description="Alpha/beta hydrolase fold-3" evidence="2">
    <location>
        <begin position="103"/>
        <end position="300"/>
    </location>
</feature>
<dbReference type="Proteomes" id="UP000287124">
    <property type="component" value="Unassembled WGS sequence"/>
</dbReference>
<protein>
    <recommendedName>
        <fullName evidence="2">Alpha/beta hydrolase fold-3 domain-containing protein</fullName>
    </recommendedName>
</protein>
<organism evidence="3 4">
    <name type="scientific">Fusarium euwallaceae</name>
    <dbReference type="NCBI Taxonomy" id="1147111"/>
    <lineage>
        <taxon>Eukaryota</taxon>
        <taxon>Fungi</taxon>
        <taxon>Dikarya</taxon>
        <taxon>Ascomycota</taxon>
        <taxon>Pezizomycotina</taxon>
        <taxon>Sordariomycetes</taxon>
        <taxon>Hypocreomycetidae</taxon>
        <taxon>Hypocreales</taxon>
        <taxon>Nectriaceae</taxon>
        <taxon>Fusarium</taxon>
        <taxon>Fusarium solani species complex</taxon>
    </lineage>
</organism>
<accession>A0A430L9L7</accession>
<dbReference type="InterPro" id="IPR013094">
    <property type="entry name" value="AB_hydrolase_3"/>
</dbReference>
<dbReference type="Pfam" id="PF07859">
    <property type="entry name" value="Abhydrolase_3"/>
    <property type="match status" value="1"/>
</dbReference>
<keyword evidence="4" id="KW-1185">Reference proteome</keyword>
<dbReference type="SUPFAM" id="SSF53474">
    <property type="entry name" value="alpha/beta-Hydrolases"/>
    <property type="match status" value="1"/>
</dbReference>
<evidence type="ECO:0000313" key="4">
    <source>
        <dbReference type="Proteomes" id="UP000287124"/>
    </source>
</evidence>
<dbReference type="PANTHER" id="PTHR48081">
    <property type="entry name" value="AB HYDROLASE SUPERFAMILY PROTEIN C4A8.06C"/>
    <property type="match status" value="1"/>
</dbReference>
<proteinExistence type="predicted"/>
<dbReference type="PANTHER" id="PTHR48081:SF8">
    <property type="entry name" value="ALPHA_BETA HYDROLASE FOLD-3 DOMAIN-CONTAINING PROTEIN-RELATED"/>
    <property type="match status" value="1"/>
</dbReference>
<dbReference type="InterPro" id="IPR050300">
    <property type="entry name" value="GDXG_lipolytic_enzyme"/>
</dbReference>
<reference evidence="3 4" key="1">
    <citation type="submission" date="2017-06" db="EMBL/GenBank/DDBJ databases">
        <title>Comparative genomic analysis of Ambrosia Fusariam Clade fungi.</title>
        <authorList>
            <person name="Stajich J.E."/>
            <person name="Carrillo J."/>
            <person name="Kijimoto T."/>
            <person name="Eskalen A."/>
            <person name="O'Donnell K."/>
            <person name="Kasson M."/>
        </authorList>
    </citation>
    <scope>NUCLEOTIDE SEQUENCE [LARGE SCALE GENOMIC DNA]</scope>
    <source>
        <strain evidence="3 4">UCR1854</strain>
    </source>
</reference>
<evidence type="ECO:0000313" key="3">
    <source>
        <dbReference type="EMBL" id="RTE72422.1"/>
    </source>
</evidence>
<sequence>MPAQLAEEWLQFEATIGARPLPPGNTVAEIRANSAKLAAGPPPDQNSSPALNIRDDVVGDRSVPIRTYIPKQGVDMLPVGIFMRMSPCSYFQTRSLTCYETAEAALARHIAESVPMVVVSVDYKLAPEHKWPASLHDCVDVAKWAQSKFAELGADVSRGLILTGVSSGAQLSISTAAQLLSESVPVRGVAPFVPLTLSPAAVTQELKASGKYKSYDENGDGPLVSPKLLEVFLEALGADANDASFSVLFNANLNKFPPTYVVTCGADILRDDGRLLVEELKKKGVTVKHDEYPGYPHVFWMIPGLKILERFYPNVTAGFRAIL</sequence>
<dbReference type="Gene3D" id="3.40.50.1820">
    <property type="entry name" value="alpha/beta hydrolase"/>
    <property type="match status" value="1"/>
</dbReference>
<name>A0A430L9L7_9HYPO</name>
<evidence type="ECO:0000256" key="1">
    <source>
        <dbReference type="ARBA" id="ARBA00022801"/>
    </source>
</evidence>
<dbReference type="AlphaFoldDB" id="A0A430L9L7"/>
<dbReference type="InterPro" id="IPR029058">
    <property type="entry name" value="AB_hydrolase_fold"/>
</dbReference>
<dbReference type="GO" id="GO:0016787">
    <property type="term" value="F:hydrolase activity"/>
    <property type="evidence" value="ECO:0007669"/>
    <property type="project" value="UniProtKB-KW"/>
</dbReference>
<evidence type="ECO:0000259" key="2">
    <source>
        <dbReference type="Pfam" id="PF07859"/>
    </source>
</evidence>